<dbReference type="KEGG" id="kox:KOX_07080"/>
<keyword evidence="4 8" id="KW-0732">Signal</keyword>
<proteinExistence type="inferred from homology"/>
<dbReference type="InterPro" id="IPR013783">
    <property type="entry name" value="Ig-like_fold"/>
</dbReference>
<keyword evidence="5" id="KW-0574">Periplasm</keyword>
<protein>
    <submittedName>
        <fullName evidence="11">F9 fimbriae chaperone</fullName>
    </submittedName>
</protein>
<evidence type="ECO:0000313" key="11">
    <source>
        <dbReference type="EMBL" id="AEX03146.1"/>
    </source>
</evidence>
<evidence type="ECO:0000313" key="12">
    <source>
        <dbReference type="Proteomes" id="UP000007843"/>
    </source>
</evidence>
<dbReference type="Pfam" id="PF00345">
    <property type="entry name" value="PapD_N"/>
    <property type="match status" value="1"/>
</dbReference>
<dbReference type="Gene3D" id="2.60.40.10">
    <property type="entry name" value="Immunoglobulins"/>
    <property type="match status" value="2"/>
</dbReference>
<dbReference type="InterPro" id="IPR008962">
    <property type="entry name" value="PapD-like_sf"/>
</dbReference>
<dbReference type="PANTHER" id="PTHR30251">
    <property type="entry name" value="PILUS ASSEMBLY CHAPERONE"/>
    <property type="match status" value="1"/>
</dbReference>
<feature type="chain" id="PRO_5002610633" evidence="8">
    <location>
        <begin position="29"/>
        <end position="245"/>
    </location>
</feature>
<evidence type="ECO:0000256" key="7">
    <source>
        <dbReference type="RuleBase" id="RU003918"/>
    </source>
</evidence>
<evidence type="ECO:0000259" key="10">
    <source>
        <dbReference type="Pfam" id="PF02753"/>
    </source>
</evidence>
<dbReference type="PRINTS" id="PR00969">
    <property type="entry name" value="CHAPERONPILI"/>
</dbReference>
<dbReference type="SUPFAM" id="SSF49354">
    <property type="entry name" value="PapD-like"/>
    <property type="match status" value="1"/>
</dbReference>
<dbReference type="Proteomes" id="UP000007843">
    <property type="component" value="Chromosome"/>
</dbReference>
<evidence type="ECO:0000256" key="2">
    <source>
        <dbReference type="ARBA" id="ARBA00007399"/>
    </source>
</evidence>
<dbReference type="GO" id="GO:0030288">
    <property type="term" value="C:outer membrane-bounded periplasmic space"/>
    <property type="evidence" value="ECO:0007669"/>
    <property type="project" value="InterPro"/>
</dbReference>
<dbReference type="PROSITE" id="PS00635">
    <property type="entry name" value="PILI_CHAPERONE"/>
    <property type="match status" value="1"/>
</dbReference>
<dbReference type="InterPro" id="IPR050643">
    <property type="entry name" value="Periplasmic_pilus_chap"/>
</dbReference>
<feature type="domain" description="Pili assembly chaperone N-terminal" evidence="9">
    <location>
        <begin position="41"/>
        <end position="160"/>
    </location>
</feature>
<dbReference type="HOGENOM" id="CLU_070768_2_1_6"/>
<evidence type="ECO:0000256" key="6">
    <source>
        <dbReference type="ARBA" id="ARBA00023186"/>
    </source>
</evidence>
<dbReference type="InterPro" id="IPR016147">
    <property type="entry name" value="Pili_assmbl_chaperone_N"/>
</dbReference>
<organism evidence="11 12">
    <name type="scientific">Klebsiella michiganensis (strain ATCC 8724 / DSM 4798 / JCM 20051 / NBRC 3318 / NRRL B-199 / KCTC 1686 / BUCSAV 143 / CCM 1901)</name>
    <dbReference type="NCBI Taxonomy" id="1006551"/>
    <lineage>
        <taxon>Bacteria</taxon>
        <taxon>Pseudomonadati</taxon>
        <taxon>Pseudomonadota</taxon>
        <taxon>Gammaproteobacteria</taxon>
        <taxon>Enterobacterales</taxon>
        <taxon>Enterobacteriaceae</taxon>
        <taxon>Klebsiella/Raoultella group</taxon>
        <taxon>Klebsiella</taxon>
    </lineage>
</organism>
<dbReference type="FunFam" id="2.60.40.10:FF:000458">
    <property type="entry name" value="Molecular chaperone FimC"/>
    <property type="match status" value="1"/>
</dbReference>
<dbReference type="InterPro" id="IPR016148">
    <property type="entry name" value="Pili_assmbl_chaperone_C"/>
</dbReference>
<dbReference type="RefSeq" id="WP_014227396.1">
    <property type="nucleotide sequence ID" value="NC_016612.1"/>
</dbReference>
<evidence type="ECO:0000256" key="3">
    <source>
        <dbReference type="ARBA" id="ARBA00022558"/>
    </source>
</evidence>
<dbReference type="InterPro" id="IPR018046">
    <property type="entry name" value="Pili_assmbl_chaperone_CS"/>
</dbReference>
<accession>A0A0H3H158</accession>
<dbReference type="PANTHER" id="PTHR30251:SF0">
    <property type="entry name" value="FIMBRIAL CHAPERONE PROTEIN ELFD-RELATED"/>
    <property type="match status" value="1"/>
</dbReference>
<dbReference type="EMBL" id="CP003218">
    <property type="protein sequence ID" value="AEX03146.1"/>
    <property type="molecule type" value="Genomic_DNA"/>
</dbReference>
<keyword evidence="6 7" id="KW-0143">Chaperone</keyword>
<evidence type="ECO:0000256" key="4">
    <source>
        <dbReference type="ARBA" id="ARBA00022729"/>
    </source>
</evidence>
<gene>
    <name evidence="11" type="ordered locus">KOX_07080</name>
</gene>
<feature type="signal peptide" evidence="8">
    <location>
        <begin position="1"/>
        <end position="28"/>
    </location>
</feature>
<evidence type="ECO:0000256" key="8">
    <source>
        <dbReference type="SAM" id="SignalP"/>
    </source>
</evidence>
<feature type="domain" description="Pili assembly chaperone C-terminal" evidence="10">
    <location>
        <begin position="182"/>
        <end position="237"/>
    </location>
</feature>
<dbReference type="SUPFAM" id="SSF49584">
    <property type="entry name" value="Periplasmic chaperone C-domain"/>
    <property type="match status" value="1"/>
</dbReference>
<evidence type="ECO:0000256" key="5">
    <source>
        <dbReference type="ARBA" id="ARBA00022764"/>
    </source>
</evidence>
<dbReference type="Pfam" id="PF02753">
    <property type="entry name" value="PapD_C"/>
    <property type="match status" value="1"/>
</dbReference>
<sequence length="245" mass="26245">MSVISFSRLSLVALALAGAGLAVPAAQAQTEAQAHAAANGGVSLGSTRVIYPQGNNQVSLAVNNTDPKATFLIQSWVENASESKSSDFVITPPLFVMKPQKENTLRIMYVGPNNLPTDRESLYWVNVKAIPSAAKDTKGKNTLQIAVLSRIKLFVRPKNLPMASIDAPAKLRFHESGNTLTVKNPTPYYMTLVQIHAGTATLPTTMVAPMSQADLKLPANAQGNITFQTINDYGANSPEQKAIIE</sequence>
<comment type="subcellular location">
    <subcellularLocation>
        <location evidence="1 7">Periplasm</location>
    </subcellularLocation>
</comment>
<dbReference type="InterPro" id="IPR036316">
    <property type="entry name" value="Pili_assmbl_chap_C_dom_sf"/>
</dbReference>
<dbReference type="AlphaFoldDB" id="A0A0H3H158"/>
<evidence type="ECO:0000259" key="9">
    <source>
        <dbReference type="Pfam" id="PF00345"/>
    </source>
</evidence>
<name>A0A0H3H158_KLEM8</name>
<evidence type="ECO:0000256" key="1">
    <source>
        <dbReference type="ARBA" id="ARBA00004418"/>
    </source>
</evidence>
<keyword evidence="3" id="KW-1029">Fimbrium biogenesis</keyword>
<comment type="similarity">
    <text evidence="2 7">Belongs to the periplasmic pilus chaperone family.</text>
</comment>
<reference evidence="11 12" key="1">
    <citation type="journal article" date="2012" name="J. Bacteriol.">
        <title>Complete genome sequence of Klebsiella oxytoca KCTC 1686, used in production of 2,3-butanediol.</title>
        <authorList>
            <person name="Shin S.H."/>
            <person name="Kim S."/>
            <person name="Kim J.Y."/>
            <person name="Lee S."/>
            <person name="Um Y."/>
            <person name="Oh M.K."/>
            <person name="Kim Y.R."/>
            <person name="Lee J."/>
            <person name="Yang K.S."/>
        </authorList>
    </citation>
    <scope>NUCLEOTIDE SEQUENCE [LARGE SCALE GENOMIC DNA]</scope>
    <source>
        <strain evidence="12">ATCC 8724 / DSM 4798 / JCM 20051 / NBRC 3318 / NRRL B-199 / KCTC 1686</strain>
    </source>
</reference>
<dbReference type="GO" id="GO:0071555">
    <property type="term" value="P:cell wall organization"/>
    <property type="evidence" value="ECO:0007669"/>
    <property type="project" value="InterPro"/>
</dbReference>
<dbReference type="InterPro" id="IPR001829">
    <property type="entry name" value="Pili_assmbl_chaperone_bac"/>
</dbReference>